<feature type="compositionally biased region" description="Basic and acidic residues" evidence="1">
    <location>
        <begin position="120"/>
        <end position="131"/>
    </location>
</feature>
<keyword evidence="3" id="KW-1185">Reference proteome</keyword>
<gene>
    <name evidence="2" type="ORF">BJ508DRAFT_364052</name>
</gene>
<feature type="region of interest" description="Disordered" evidence="1">
    <location>
        <begin position="87"/>
        <end position="167"/>
    </location>
</feature>
<feature type="region of interest" description="Disordered" evidence="1">
    <location>
        <begin position="262"/>
        <end position="295"/>
    </location>
</feature>
<evidence type="ECO:0000256" key="1">
    <source>
        <dbReference type="SAM" id="MobiDB-lite"/>
    </source>
</evidence>
<sequence>MKFRNPFHRPPHSPSFAFLRPPSHILFELALHTSIYAANYDTELDGTTTLEAMGYHPDDIHLPRGTRVNPVTLDLITRQLEQIAIDARRPPQGSEIESDPADCWGGGQMVPHELGSDAYWEPHSRTGHDSYDGELEVDYSNGPEQSSDDSEQWQHSTTPTTPRVQLEDASRARYHPDLYALHPRFSFESSSADSRESLDIDSDFEDPLFWRMVPVRSVPMSWIRDLRTSQTWNGNMALRDRSSSDQEMQVQEAGNRDVLRISRSPSRSSSSFEEELERVDYESSTTGIGQHSEDDSTGEIEIAYDRGEIPLSEYGSNHLPLEEPLGHDLGASMREYSREHDYASEDNYEGVEGAGMEQTTIDTGNPDLQPGGEGRVTVQAGALRRAVGCMEERVRRSWKHMRM</sequence>
<proteinExistence type="predicted"/>
<name>A0A3N4HW51_ASCIM</name>
<feature type="compositionally biased region" description="Polar residues" evidence="1">
    <location>
        <begin position="153"/>
        <end position="163"/>
    </location>
</feature>
<dbReference type="AlphaFoldDB" id="A0A3N4HW51"/>
<reference evidence="2 3" key="1">
    <citation type="journal article" date="2018" name="Nat. Ecol. Evol.">
        <title>Pezizomycetes genomes reveal the molecular basis of ectomycorrhizal truffle lifestyle.</title>
        <authorList>
            <person name="Murat C."/>
            <person name="Payen T."/>
            <person name="Noel B."/>
            <person name="Kuo A."/>
            <person name="Morin E."/>
            <person name="Chen J."/>
            <person name="Kohler A."/>
            <person name="Krizsan K."/>
            <person name="Balestrini R."/>
            <person name="Da Silva C."/>
            <person name="Montanini B."/>
            <person name="Hainaut M."/>
            <person name="Levati E."/>
            <person name="Barry K.W."/>
            <person name="Belfiori B."/>
            <person name="Cichocki N."/>
            <person name="Clum A."/>
            <person name="Dockter R.B."/>
            <person name="Fauchery L."/>
            <person name="Guy J."/>
            <person name="Iotti M."/>
            <person name="Le Tacon F."/>
            <person name="Lindquist E.A."/>
            <person name="Lipzen A."/>
            <person name="Malagnac F."/>
            <person name="Mello A."/>
            <person name="Molinier V."/>
            <person name="Miyauchi S."/>
            <person name="Poulain J."/>
            <person name="Riccioni C."/>
            <person name="Rubini A."/>
            <person name="Sitrit Y."/>
            <person name="Splivallo R."/>
            <person name="Traeger S."/>
            <person name="Wang M."/>
            <person name="Zifcakova L."/>
            <person name="Wipf D."/>
            <person name="Zambonelli A."/>
            <person name="Paolocci F."/>
            <person name="Nowrousian M."/>
            <person name="Ottonello S."/>
            <person name="Baldrian P."/>
            <person name="Spatafora J.W."/>
            <person name="Henrissat B."/>
            <person name="Nagy L.G."/>
            <person name="Aury J.M."/>
            <person name="Wincker P."/>
            <person name="Grigoriev I.V."/>
            <person name="Bonfante P."/>
            <person name="Martin F.M."/>
        </authorList>
    </citation>
    <scope>NUCLEOTIDE SEQUENCE [LARGE SCALE GENOMIC DNA]</scope>
    <source>
        <strain evidence="2 3">RN42</strain>
    </source>
</reference>
<feature type="compositionally biased region" description="Low complexity" evidence="1">
    <location>
        <begin position="262"/>
        <end position="271"/>
    </location>
</feature>
<evidence type="ECO:0000313" key="2">
    <source>
        <dbReference type="EMBL" id="RPA78072.1"/>
    </source>
</evidence>
<organism evidence="2 3">
    <name type="scientific">Ascobolus immersus RN42</name>
    <dbReference type="NCBI Taxonomy" id="1160509"/>
    <lineage>
        <taxon>Eukaryota</taxon>
        <taxon>Fungi</taxon>
        <taxon>Dikarya</taxon>
        <taxon>Ascomycota</taxon>
        <taxon>Pezizomycotina</taxon>
        <taxon>Pezizomycetes</taxon>
        <taxon>Pezizales</taxon>
        <taxon>Ascobolaceae</taxon>
        <taxon>Ascobolus</taxon>
    </lineage>
</organism>
<dbReference type="EMBL" id="ML119716">
    <property type="protein sequence ID" value="RPA78072.1"/>
    <property type="molecule type" value="Genomic_DNA"/>
</dbReference>
<protein>
    <submittedName>
        <fullName evidence="2">Uncharacterized protein</fullName>
    </submittedName>
</protein>
<evidence type="ECO:0000313" key="3">
    <source>
        <dbReference type="Proteomes" id="UP000275078"/>
    </source>
</evidence>
<accession>A0A3N4HW51</accession>
<dbReference type="Proteomes" id="UP000275078">
    <property type="component" value="Unassembled WGS sequence"/>
</dbReference>